<keyword evidence="2" id="KW-1185">Reference proteome</keyword>
<comment type="caution">
    <text evidence="1">The sequence shown here is derived from an EMBL/GenBank/DDBJ whole genome shotgun (WGS) entry which is preliminary data.</text>
</comment>
<proteinExistence type="predicted"/>
<gene>
    <name evidence="1" type="ORF">BCR41DRAFT_326380</name>
</gene>
<organism evidence="1 2">
    <name type="scientific">Lobosporangium transversale</name>
    <dbReference type="NCBI Taxonomy" id="64571"/>
    <lineage>
        <taxon>Eukaryota</taxon>
        <taxon>Fungi</taxon>
        <taxon>Fungi incertae sedis</taxon>
        <taxon>Mucoromycota</taxon>
        <taxon>Mortierellomycotina</taxon>
        <taxon>Mortierellomycetes</taxon>
        <taxon>Mortierellales</taxon>
        <taxon>Mortierellaceae</taxon>
        <taxon>Lobosporangium</taxon>
    </lineage>
</organism>
<sequence length="132" mass="14633">KTYTIYPSNKYNLPPPPSTIILNGFDLLQPPALIQNRRFFHPSTRPFSEVIERLTSSLAEALELYPPVTGTVRADEEKDEVYIALDPANIQGTPFLIETKDTPFAGDADDIAPRNDQILPPLASILAVKVTQ</sequence>
<dbReference type="OrthoDB" id="1862401at2759"/>
<dbReference type="STRING" id="64571.A0A1Y2GFN1"/>
<accession>A0A1Y2GFN1</accession>
<feature type="non-terminal residue" evidence="1">
    <location>
        <position position="132"/>
    </location>
</feature>
<dbReference type="AlphaFoldDB" id="A0A1Y2GFN1"/>
<dbReference type="Proteomes" id="UP000193648">
    <property type="component" value="Unassembled WGS sequence"/>
</dbReference>
<evidence type="ECO:0000313" key="2">
    <source>
        <dbReference type="Proteomes" id="UP000193648"/>
    </source>
</evidence>
<dbReference type="Gene3D" id="3.30.559.10">
    <property type="entry name" value="Chloramphenicol acetyltransferase-like domain"/>
    <property type="match status" value="1"/>
</dbReference>
<dbReference type="InParanoid" id="A0A1Y2GFN1"/>
<dbReference type="GeneID" id="33563458"/>
<dbReference type="RefSeq" id="XP_021878121.1">
    <property type="nucleotide sequence ID" value="XM_022021614.1"/>
</dbReference>
<evidence type="ECO:0000313" key="1">
    <source>
        <dbReference type="EMBL" id="ORZ07755.1"/>
    </source>
</evidence>
<feature type="non-terminal residue" evidence="1">
    <location>
        <position position="1"/>
    </location>
</feature>
<dbReference type="InterPro" id="IPR023213">
    <property type="entry name" value="CAT-like_dom_sf"/>
</dbReference>
<reference evidence="1 2" key="1">
    <citation type="submission" date="2016-07" db="EMBL/GenBank/DDBJ databases">
        <title>Pervasive Adenine N6-methylation of Active Genes in Fungi.</title>
        <authorList>
            <consortium name="DOE Joint Genome Institute"/>
            <person name="Mondo S.J."/>
            <person name="Dannebaum R.O."/>
            <person name="Kuo R.C."/>
            <person name="Labutti K."/>
            <person name="Haridas S."/>
            <person name="Kuo A."/>
            <person name="Salamov A."/>
            <person name="Ahrendt S.R."/>
            <person name="Lipzen A."/>
            <person name="Sullivan W."/>
            <person name="Andreopoulos W.B."/>
            <person name="Clum A."/>
            <person name="Lindquist E."/>
            <person name="Daum C."/>
            <person name="Ramamoorthy G.K."/>
            <person name="Gryganskyi A."/>
            <person name="Culley D."/>
            <person name="Magnuson J.K."/>
            <person name="James T.Y."/>
            <person name="O'Malley M.A."/>
            <person name="Stajich J.E."/>
            <person name="Spatafora J.W."/>
            <person name="Visel A."/>
            <person name="Grigoriev I.V."/>
        </authorList>
    </citation>
    <scope>NUCLEOTIDE SEQUENCE [LARGE SCALE GENOMIC DNA]</scope>
    <source>
        <strain evidence="1 2">NRRL 3116</strain>
    </source>
</reference>
<dbReference type="EMBL" id="MCFF01000040">
    <property type="protein sequence ID" value="ORZ07755.1"/>
    <property type="molecule type" value="Genomic_DNA"/>
</dbReference>
<name>A0A1Y2GFN1_9FUNG</name>
<protein>
    <submittedName>
        <fullName evidence="1">Uncharacterized protein</fullName>
    </submittedName>
</protein>